<feature type="domain" description="AAA+ ATPase" evidence="1">
    <location>
        <begin position="30"/>
        <end position="188"/>
    </location>
</feature>
<dbReference type="InterPro" id="IPR011704">
    <property type="entry name" value="ATPase_dyneun-rel_AAA"/>
</dbReference>
<accession>A0A926E977</accession>
<sequence length="276" mass="31722">MSETVYQFQGTDDYIINDDLMLTMNIAIKMNKPLLVKGEPGTGKTALAESIAKALDKELIVWSIKSTTKAQDGLYQYDIVRRLYDSELGNEGVDDIKRYIKMGKLGEAFTSDKQCVLLIDEIDKADLEFPNDLLWELDRMEFYIPETDETVKAKNPPIVIITSNAEKELPDAFLRRCAFYFIDFPDKELMNDIILAHYPDIEDKIVEQVLDAFFYVREYFELKKKPSTSELLDWISALKLSGLSTENLRQDLPLVSFLLKKDEDLETVKKSFGGLR</sequence>
<evidence type="ECO:0000313" key="2">
    <source>
        <dbReference type="EMBL" id="MBC8567921.1"/>
    </source>
</evidence>
<name>A0A926E977_9FIRM</name>
<dbReference type="PANTHER" id="PTHR42759:SF1">
    <property type="entry name" value="MAGNESIUM-CHELATASE SUBUNIT CHLD"/>
    <property type="match status" value="1"/>
</dbReference>
<dbReference type="InterPro" id="IPR003593">
    <property type="entry name" value="AAA+_ATPase"/>
</dbReference>
<proteinExistence type="predicted"/>
<dbReference type="Gene3D" id="3.40.50.300">
    <property type="entry name" value="P-loop containing nucleotide triphosphate hydrolases"/>
    <property type="match status" value="1"/>
</dbReference>
<organism evidence="2 3">
    <name type="scientific">Lentihominibacter hominis</name>
    <dbReference type="NCBI Taxonomy" id="2763645"/>
    <lineage>
        <taxon>Bacteria</taxon>
        <taxon>Bacillati</taxon>
        <taxon>Bacillota</taxon>
        <taxon>Clostridia</taxon>
        <taxon>Peptostreptococcales</taxon>
        <taxon>Anaerovoracaceae</taxon>
        <taxon>Lentihominibacter</taxon>
    </lineage>
</organism>
<dbReference type="PANTHER" id="PTHR42759">
    <property type="entry name" value="MOXR FAMILY PROTEIN"/>
    <property type="match status" value="1"/>
</dbReference>
<dbReference type="AlphaFoldDB" id="A0A926E977"/>
<dbReference type="CDD" id="cd00009">
    <property type="entry name" value="AAA"/>
    <property type="match status" value="1"/>
</dbReference>
<dbReference type="Proteomes" id="UP000610862">
    <property type="component" value="Unassembled WGS sequence"/>
</dbReference>
<evidence type="ECO:0000313" key="3">
    <source>
        <dbReference type="Proteomes" id="UP000610862"/>
    </source>
</evidence>
<dbReference type="InterPro" id="IPR027417">
    <property type="entry name" value="P-loop_NTPase"/>
</dbReference>
<dbReference type="SMART" id="SM00382">
    <property type="entry name" value="AAA"/>
    <property type="match status" value="1"/>
</dbReference>
<dbReference type="EMBL" id="JACRTA010000001">
    <property type="protein sequence ID" value="MBC8567921.1"/>
    <property type="molecule type" value="Genomic_DNA"/>
</dbReference>
<dbReference type="InterPro" id="IPR050764">
    <property type="entry name" value="CbbQ/NirQ/NorQ/GpvN"/>
</dbReference>
<dbReference type="RefSeq" id="WP_177268149.1">
    <property type="nucleotide sequence ID" value="NZ_JACRTA010000001.1"/>
</dbReference>
<dbReference type="SUPFAM" id="SSF52540">
    <property type="entry name" value="P-loop containing nucleoside triphosphate hydrolases"/>
    <property type="match status" value="1"/>
</dbReference>
<gene>
    <name evidence="2" type="ORF">H8692_03960</name>
</gene>
<dbReference type="Pfam" id="PF07728">
    <property type="entry name" value="AAA_5"/>
    <property type="match status" value="1"/>
</dbReference>
<dbReference type="GO" id="GO:0005524">
    <property type="term" value="F:ATP binding"/>
    <property type="evidence" value="ECO:0007669"/>
    <property type="project" value="InterPro"/>
</dbReference>
<reference evidence="2" key="1">
    <citation type="submission" date="2020-08" db="EMBL/GenBank/DDBJ databases">
        <title>Genome public.</title>
        <authorList>
            <person name="Liu C."/>
            <person name="Sun Q."/>
        </authorList>
    </citation>
    <scope>NUCLEOTIDE SEQUENCE</scope>
    <source>
        <strain evidence="2">NSJ-24</strain>
    </source>
</reference>
<evidence type="ECO:0000259" key="1">
    <source>
        <dbReference type="SMART" id="SM00382"/>
    </source>
</evidence>
<dbReference type="GO" id="GO:0016887">
    <property type="term" value="F:ATP hydrolysis activity"/>
    <property type="evidence" value="ECO:0007669"/>
    <property type="project" value="InterPro"/>
</dbReference>
<keyword evidence="3" id="KW-1185">Reference proteome</keyword>
<comment type="caution">
    <text evidence="2">The sequence shown here is derived from an EMBL/GenBank/DDBJ whole genome shotgun (WGS) entry which is preliminary data.</text>
</comment>
<protein>
    <submittedName>
        <fullName evidence="2">MoxR family ATPase</fullName>
    </submittedName>
</protein>